<evidence type="ECO:0000313" key="2">
    <source>
        <dbReference type="Proteomes" id="UP001060215"/>
    </source>
</evidence>
<name>A0ACC0FQG7_9ERIC</name>
<keyword evidence="2" id="KW-1185">Reference proteome</keyword>
<reference evidence="1 2" key="1">
    <citation type="journal article" date="2022" name="Plant J.">
        <title>Chromosome-level genome of Camellia lanceoleosa provides a valuable resource for understanding genome evolution and self-incompatibility.</title>
        <authorList>
            <person name="Gong W."/>
            <person name="Xiao S."/>
            <person name="Wang L."/>
            <person name="Liao Z."/>
            <person name="Chang Y."/>
            <person name="Mo W."/>
            <person name="Hu G."/>
            <person name="Li W."/>
            <person name="Zhao G."/>
            <person name="Zhu H."/>
            <person name="Hu X."/>
            <person name="Ji K."/>
            <person name="Xiang X."/>
            <person name="Song Q."/>
            <person name="Yuan D."/>
            <person name="Jin S."/>
            <person name="Zhang L."/>
        </authorList>
    </citation>
    <scope>NUCLEOTIDE SEQUENCE [LARGE SCALE GENOMIC DNA]</scope>
    <source>
        <strain evidence="1">SQ_2022a</strain>
    </source>
</reference>
<sequence>MESISSRKVLILTKFYHAYDNYMTYAFPHDELKPLAKTFTDSLVKLGNLKPCYHWGTTQNLKWAVLRLSENLTFDVDARIHLFESNIRVLGGLVSAHILATDSTNSVNVWEFCIRILCGTHAILTFGGSWVKNLSSLKLMGLKRMHYRGRFSAWELLFQHVQMSVNFLVSFHDKNWQNVYLNLCCYFSIILASDQQRRLEQPCQPAAFLFTVVGTTGFLGVLLGLLGTMVPGIKTGRRKRATSGNVLSTSEACARRLAPMAFSMRRNHRMIHKA</sequence>
<gene>
    <name evidence="1" type="ORF">LOK49_LG12G01266</name>
</gene>
<comment type="caution">
    <text evidence="1">The sequence shown here is derived from an EMBL/GenBank/DDBJ whole genome shotgun (WGS) entry which is preliminary data.</text>
</comment>
<proteinExistence type="predicted"/>
<dbReference type="EMBL" id="CM045770">
    <property type="protein sequence ID" value="KAI7990362.1"/>
    <property type="molecule type" value="Genomic_DNA"/>
</dbReference>
<dbReference type="Proteomes" id="UP001060215">
    <property type="component" value="Chromosome 13"/>
</dbReference>
<protein>
    <submittedName>
        <fullName evidence="1">Alpha-mannosidase I MNS5</fullName>
    </submittedName>
</protein>
<accession>A0ACC0FQG7</accession>
<evidence type="ECO:0000313" key="1">
    <source>
        <dbReference type="EMBL" id="KAI7990362.1"/>
    </source>
</evidence>
<organism evidence="1 2">
    <name type="scientific">Camellia lanceoleosa</name>
    <dbReference type="NCBI Taxonomy" id="1840588"/>
    <lineage>
        <taxon>Eukaryota</taxon>
        <taxon>Viridiplantae</taxon>
        <taxon>Streptophyta</taxon>
        <taxon>Embryophyta</taxon>
        <taxon>Tracheophyta</taxon>
        <taxon>Spermatophyta</taxon>
        <taxon>Magnoliopsida</taxon>
        <taxon>eudicotyledons</taxon>
        <taxon>Gunneridae</taxon>
        <taxon>Pentapetalae</taxon>
        <taxon>asterids</taxon>
        <taxon>Ericales</taxon>
        <taxon>Theaceae</taxon>
        <taxon>Camellia</taxon>
    </lineage>
</organism>